<dbReference type="RefSeq" id="WP_143539474.1">
    <property type="nucleotide sequence ID" value="NZ_CP061007.1"/>
</dbReference>
<keyword evidence="1" id="KW-0732">Signal</keyword>
<keyword evidence="3" id="KW-1185">Reference proteome</keyword>
<feature type="signal peptide" evidence="1">
    <location>
        <begin position="1"/>
        <end position="26"/>
    </location>
</feature>
<dbReference type="AlphaFoldDB" id="A0A2N3XUI8"/>
<evidence type="ECO:0000313" key="3">
    <source>
        <dbReference type="Proteomes" id="UP000233786"/>
    </source>
</evidence>
<accession>A0A2N3XUI8</accession>
<evidence type="ECO:0000313" key="2">
    <source>
        <dbReference type="EMBL" id="PKW14281.1"/>
    </source>
</evidence>
<comment type="caution">
    <text evidence="2">The sequence shown here is derived from an EMBL/GenBank/DDBJ whole genome shotgun (WGS) entry which is preliminary data.</text>
</comment>
<dbReference type="OrthoDB" id="3708906at2"/>
<proteinExistence type="predicted"/>
<evidence type="ECO:0008006" key="4">
    <source>
        <dbReference type="Google" id="ProtNLM"/>
    </source>
</evidence>
<sequence length="201" mass="21073">MQTRSKFTLGAALITAPLLVSCSGQSTEPDPFSNIPDACTVVSPQAIQEIVGGANGEKNIAPIAGTTDTCGWSYQADDKPEPSAQGVVPYRRGLSVQLYLHKSVEGLAEGSGVRTAQTTFSTLRNSSGMAGKGTLDGIGDEAYGQFDDRYGKINFRQGNITVEIRYEATGVSPNDTTVGLGADANRAALMKAATDVTHNLK</sequence>
<dbReference type="Proteomes" id="UP000233786">
    <property type="component" value="Unassembled WGS sequence"/>
</dbReference>
<name>A0A2N3XUI8_SACSN</name>
<protein>
    <recommendedName>
        <fullName evidence="4">DUF3558 domain-containing protein</fullName>
    </recommendedName>
</protein>
<dbReference type="PROSITE" id="PS51257">
    <property type="entry name" value="PROKAR_LIPOPROTEIN"/>
    <property type="match status" value="1"/>
</dbReference>
<feature type="chain" id="PRO_5039273900" description="DUF3558 domain-containing protein" evidence="1">
    <location>
        <begin position="27"/>
        <end position="201"/>
    </location>
</feature>
<dbReference type="STRING" id="994479.GCA_000194155_02188"/>
<dbReference type="EMBL" id="PJNB01000001">
    <property type="protein sequence ID" value="PKW14281.1"/>
    <property type="molecule type" value="Genomic_DNA"/>
</dbReference>
<gene>
    <name evidence="2" type="ORF">A8926_1886</name>
</gene>
<evidence type="ECO:0000256" key="1">
    <source>
        <dbReference type="SAM" id="SignalP"/>
    </source>
</evidence>
<organism evidence="2 3">
    <name type="scientific">Saccharopolyspora spinosa</name>
    <dbReference type="NCBI Taxonomy" id="60894"/>
    <lineage>
        <taxon>Bacteria</taxon>
        <taxon>Bacillati</taxon>
        <taxon>Actinomycetota</taxon>
        <taxon>Actinomycetes</taxon>
        <taxon>Pseudonocardiales</taxon>
        <taxon>Pseudonocardiaceae</taxon>
        <taxon>Saccharopolyspora</taxon>
    </lineage>
</organism>
<reference evidence="2" key="1">
    <citation type="submission" date="2017-12" db="EMBL/GenBank/DDBJ databases">
        <title>Sequencing the genomes of 1000 Actinobacteria strains.</title>
        <authorList>
            <person name="Klenk H.-P."/>
        </authorList>
    </citation>
    <scope>NUCLEOTIDE SEQUENCE [LARGE SCALE GENOMIC DNA]</scope>
    <source>
        <strain evidence="2">DSM 44228</strain>
    </source>
</reference>